<dbReference type="Gene3D" id="3.30.70.920">
    <property type="match status" value="1"/>
</dbReference>
<protein>
    <submittedName>
        <fullName evidence="5">Lrp/AsnC family transcriptional regulator</fullName>
    </submittedName>
</protein>
<comment type="caution">
    <text evidence="5">The sequence shown here is derived from an EMBL/GenBank/DDBJ whole genome shotgun (WGS) entry which is preliminary data.</text>
</comment>
<dbReference type="Pfam" id="PF01037">
    <property type="entry name" value="AsnC_trans_reg"/>
    <property type="match status" value="1"/>
</dbReference>
<dbReference type="RefSeq" id="WP_117496454.1">
    <property type="nucleotide sequence ID" value="NZ_JBBMFC010000005.1"/>
</dbReference>
<evidence type="ECO:0000256" key="2">
    <source>
        <dbReference type="ARBA" id="ARBA00023125"/>
    </source>
</evidence>
<keyword evidence="6" id="KW-1185">Reference proteome</keyword>
<dbReference type="PRINTS" id="PR00033">
    <property type="entry name" value="HTHASNC"/>
</dbReference>
<keyword evidence="3" id="KW-0804">Transcription</keyword>
<keyword evidence="1" id="KW-0805">Transcription regulation</keyword>
<dbReference type="InterPro" id="IPR019887">
    <property type="entry name" value="Tscrpt_reg_AsnC/Lrp_C"/>
</dbReference>
<dbReference type="InterPro" id="IPR036388">
    <property type="entry name" value="WH-like_DNA-bd_sf"/>
</dbReference>
<dbReference type="InterPro" id="IPR011991">
    <property type="entry name" value="ArsR-like_HTH"/>
</dbReference>
<evidence type="ECO:0000256" key="1">
    <source>
        <dbReference type="ARBA" id="ARBA00023015"/>
    </source>
</evidence>
<dbReference type="Proteomes" id="UP001470288">
    <property type="component" value="Unassembled WGS sequence"/>
</dbReference>
<sequence>MDSMDRSILKCLSENSRQSATEISQTVHLSVAAVIERIRKLERNGIIRQYTVVADQHKIGNDVTALMEVSLEHPKYYDEFTKVMHDNPSIVACDYLTGDYDFMLKIQTKSSETLEQLHRIIKSIKGVSNTKTYFVLKEIKCGTTAMAEAQ</sequence>
<evidence type="ECO:0000259" key="4">
    <source>
        <dbReference type="PROSITE" id="PS50956"/>
    </source>
</evidence>
<dbReference type="CDD" id="cd00090">
    <property type="entry name" value="HTH_ARSR"/>
    <property type="match status" value="1"/>
</dbReference>
<dbReference type="InterPro" id="IPR019888">
    <property type="entry name" value="Tscrpt_reg_AsnC-like"/>
</dbReference>
<dbReference type="PROSITE" id="PS50956">
    <property type="entry name" value="HTH_ASNC_2"/>
    <property type="match status" value="1"/>
</dbReference>
<proteinExistence type="predicted"/>
<dbReference type="InterPro" id="IPR000485">
    <property type="entry name" value="AsnC-type_HTH_dom"/>
</dbReference>
<dbReference type="SUPFAM" id="SSF54909">
    <property type="entry name" value="Dimeric alpha+beta barrel"/>
    <property type="match status" value="1"/>
</dbReference>
<dbReference type="EMBL" id="JBBMFC010000005">
    <property type="protein sequence ID" value="MEQ2578023.1"/>
    <property type="molecule type" value="Genomic_DNA"/>
</dbReference>
<dbReference type="PANTHER" id="PTHR30154">
    <property type="entry name" value="LEUCINE-RESPONSIVE REGULATORY PROTEIN"/>
    <property type="match status" value="1"/>
</dbReference>
<evidence type="ECO:0000256" key="3">
    <source>
        <dbReference type="ARBA" id="ARBA00023163"/>
    </source>
</evidence>
<organism evidence="5 6">
    <name type="scientific">Hominiventricola aquisgranensis</name>
    <dbReference type="NCBI Taxonomy" id="3133164"/>
    <lineage>
        <taxon>Bacteria</taxon>
        <taxon>Bacillati</taxon>
        <taxon>Bacillota</taxon>
        <taxon>Clostridia</taxon>
        <taxon>Lachnospirales</taxon>
        <taxon>Lachnospiraceae</taxon>
        <taxon>Hominiventricola</taxon>
    </lineage>
</organism>
<dbReference type="InterPro" id="IPR036390">
    <property type="entry name" value="WH_DNA-bd_sf"/>
</dbReference>
<dbReference type="PANTHER" id="PTHR30154:SF34">
    <property type="entry name" value="TRANSCRIPTIONAL REGULATOR AZLB"/>
    <property type="match status" value="1"/>
</dbReference>
<evidence type="ECO:0000313" key="5">
    <source>
        <dbReference type="EMBL" id="MEQ2578023.1"/>
    </source>
</evidence>
<dbReference type="SUPFAM" id="SSF46785">
    <property type="entry name" value="Winged helix' DNA-binding domain"/>
    <property type="match status" value="1"/>
</dbReference>
<gene>
    <name evidence="5" type="ORF">WMO62_04075</name>
</gene>
<accession>A0ABV1HZC6</accession>
<evidence type="ECO:0000313" key="6">
    <source>
        <dbReference type="Proteomes" id="UP001470288"/>
    </source>
</evidence>
<dbReference type="Pfam" id="PF13412">
    <property type="entry name" value="HTH_24"/>
    <property type="match status" value="1"/>
</dbReference>
<dbReference type="Gene3D" id="1.10.10.10">
    <property type="entry name" value="Winged helix-like DNA-binding domain superfamily/Winged helix DNA-binding domain"/>
    <property type="match status" value="1"/>
</dbReference>
<feature type="domain" description="HTH asnC-type" evidence="4">
    <location>
        <begin position="1"/>
        <end position="62"/>
    </location>
</feature>
<keyword evidence="2" id="KW-0238">DNA-binding</keyword>
<reference evidence="5 6" key="1">
    <citation type="submission" date="2024-03" db="EMBL/GenBank/DDBJ databases">
        <title>Human intestinal bacterial collection.</title>
        <authorList>
            <person name="Pauvert C."/>
            <person name="Hitch T.C.A."/>
            <person name="Clavel T."/>
        </authorList>
    </citation>
    <scope>NUCLEOTIDE SEQUENCE [LARGE SCALE GENOMIC DNA]</scope>
    <source>
        <strain evidence="5 6">CLA-AA-H78B</strain>
    </source>
</reference>
<dbReference type="SMART" id="SM00344">
    <property type="entry name" value="HTH_ASNC"/>
    <property type="match status" value="1"/>
</dbReference>
<name>A0ABV1HZC6_9FIRM</name>
<dbReference type="InterPro" id="IPR011008">
    <property type="entry name" value="Dimeric_a/b-barrel"/>
</dbReference>